<keyword evidence="5 11" id="KW-0547">Nucleotide-binding</keyword>
<evidence type="ECO:0000313" key="13">
    <source>
        <dbReference type="Proteomes" id="UP000194457"/>
    </source>
</evidence>
<name>A0A240UT88_9GAMM</name>
<proteinExistence type="inferred from homology"/>
<dbReference type="Pfam" id="PF02669">
    <property type="entry name" value="KdpC"/>
    <property type="match status" value="1"/>
</dbReference>
<evidence type="ECO:0000256" key="11">
    <source>
        <dbReference type="HAMAP-Rule" id="MF_00276"/>
    </source>
</evidence>
<evidence type="ECO:0000256" key="9">
    <source>
        <dbReference type="ARBA" id="ARBA00023065"/>
    </source>
</evidence>
<accession>A0A240UT88</accession>
<keyword evidence="10 11" id="KW-0472">Membrane</keyword>
<protein>
    <recommendedName>
        <fullName evidence="11">Potassium-transporting ATPase KdpC subunit</fullName>
    </recommendedName>
    <alternativeName>
        <fullName evidence="11">ATP phosphohydrolase [potassium-transporting] C chain</fullName>
    </alternativeName>
    <alternativeName>
        <fullName evidence="11">Potassium-binding and translocating subunit C</fullName>
    </alternativeName>
    <alternativeName>
        <fullName evidence="11">Potassium-translocating ATPase C chain</fullName>
    </alternativeName>
</protein>
<keyword evidence="9 11" id="KW-0406">Ion transport</keyword>
<evidence type="ECO:0000256" key="7">
    <source>
        <dbReference type="ARBA" id="ARBA00022958"/>
    </source>
</evidence>
<evidence type="ECO:0000256" key="2">
    <source>
        <dbReference type="ARBA" id="ARBA00022475"/>
    </source>
</evidence>
<dbReference type="GO" id="GO:0005524">
    <property type="term" value="F:ATP binding"/>
    <property type="evidence" value="ECO:0007669"/>
    <property type="project" value="UniProtKB-UniRule"/>
</dbReference>
<dbReference type="Proteomes" id="UP000194457">
    <property type="component" value="Chromosome"/>
</dbReference>
<dbReference type="NCBIfam" id="NF001454">
    <property type="entry name" value="PRK00315.1"/>
    <property type="match status" value="1"/>
</dbReference>
<evidence type="ECO:0000256" key="1">
    <source>
        <dbReference type="ARBA" id="ARBA00022448"/>
    </source>
</evidence>
<dbReference type="PANTHER" id="PTHR30042:SF2">
    <property type="entry name" value="POTASSIUM-TRANSPORTING ATPASE KDPC SUBUNIT"/>
    <property type="match status" value="1"/>
</dbReference>
<comment type="function">
    <text evidence="11">Part of the high-affinity ATP-driven potassium transport (or Kdp) system, which catalyzes the hydrolysis of ATP coupled with the electrogenic transport of potassium into the cytoplasm. This subunit acts as a catalytic chaperone that increases the ATP-binding affinity of the ATP-hydrolyzing subunit KdpB by the formation of a transient KdpB/KdpC/ATP ternary complex.</text>
</comment>
<keyword evidence="2 11" id="KW-1003">Cell membrane</keyword>
<evidence type="ECO:0000256" key="10">
    <source>
        <dbReference type="ARBA" id="ARBA00023136"/>
    </source>
</evidence>
<dbReference type="GO" id="GO:0008556">
    <property type="term" value="F:P-type potassium transmembrane transporter activity"/>
    <property type="evidence" value="ECO:0007669"/>
    <property type="project" value="InterPro"/>
</dbReference>
<dbReference type="PIRSF" id="PIRSF001296">
    <property type="entry name" value="K_ATPase_KdpC"/>
    <property type="match status" value="1"/>
</dbReference>
<dbReference type="AlphaFoldDB" id="A0A240UT88"/>
<sequence length="195" mass="20029">MRPVLLSSLRLMVVLAALLGLLYPFVTTTLGGALFPFQAEGSVLHDARGQAVGSALVGQSFEGAQYFHGRPSAVANDPMSVGGSNLAAGNGALRERAAQEADRLAARDGLVIGEIPVDLLAASGSGIDPHISPKAALVQVARVSQARGLTPETVKQAVEAATEYRGLLGEPAVNVLRLNLALAAMPSAGVTQDVR</sequence>
<evidence type="ECO:0000256" key="4">
    <source>
        <dbReference type="ARBA" id="ARBA00022692"/>
    </source>
</evidence>
<dbReference type="PANTHER" id="PTHR30042">
    <property type="entry name" value="POTASSIUM-TRANSPORTING ATPASE C CHAIN"/>
    <property type="match status" value="1"/>
</dbReference>
<dbReference type="KEGG" id="kma:B9H00_09110"/>
<dbReference type="NCBIfam" id="TIGR00681">
    <property type="entry name" value="kdpC"/>
    <property type="match status" value="1"/>
</dbReference>
<evidence type="ECO:0000256" key="8">
    <source>
        <dbReference type="ARBA" id="ARBA00022989"/>
    </source>
</evidence>
<comment type="subcellular location">
    <subcellularLocation>
        <location evidence="11">Cell membrane</location>
        <topology evidence="11">Single-pass membrane protein</topology>
    </subcellularLocation>
</comment>
<reference evidence="12 13" key="1">
    <citation type="submission" date="2017-05" db="EMBL/GenBank/DDBJ databases">
        <authorList>
            <person name="Song R."/>
            <person name="Chenine A.L."/>
            <person name="Ruprecht R.M."/>
        </authorList>
    </citation>
    <scope>NUCLEOTIDE SEQUENCE [LARGE SCALE GENOMIC DNA]</scope>
    <source>
        <strain evidence="12">SW32</strain>
    </source>
</reference>
<keyword evidence="8 11" id="KW-1133">Transmembrane helix</keyword>
<keyword evidence="6 11" id="KW-0067">ATP-binding</keyword>
<keyword evidence="13" id="KW-1185">Reference proteome</keyword>
<evidence type="ECO:0000256" key="3">
    <source>
        <dbReference type="ARBA" id="ARBA00022538"/>
    </source>
</evidence>
<organism evidence="12 13">
    <name type="scientific">Kushneria marisflavi</name>
    <dbReference type="NCBI Taxonomy" id="157779"/>
    <lineage>
        <taxon>Bacteria</taxon>
        <taxon>Pseudomonadati</taxon>
        <taxon>Pseudomonadota</taxon>
        <taxon>Gammaproteobacteria</taxon>
        <taxon>Oceanospirillales</taxon>
        <taxon>Halomonadaceae</taxon>
        <taxon>Kushneria</taxon>
    </lineage>
</organism>
<dbReference type="HAMAP" id="MF_00276">
    <property type="entry name" value="KdpC"/>
    <property type="match status" value="1"/>
</dbReference>
<dbReference type="InterPro" id="IPR003820">
    <property type="entry name" value="KdpC"/>
</dbReference>
<comment type="subunit">
    <text evidence="11">The system is composed of three essential subunits: KdpA, KdpB and KdpC.</text>
</comment>
<evidence type="ECO:0000256" key="6">
    <source>
        <dbReference type="ARBA" id="ARBA00022840"/>
    </source>
</evidence>
<dbReference type="EMBL" id="CP021358">
    <property type="protein sequence ID" value="ART64688.1"/>
    <property type="molecule type" value="Genomic_DNA"/>
</dbReference>
<evidence type="ECO:0000313" key="12">
    <source>
        <dbReference type="EMBL" id="ART64688.1"/>
    </source>
</evidence>
<dbReference type="GO" id="GO:0005886">
    <property type="term" value="C:plasma membrane"/>
    <property type="evidence" value="ECO:0007669"/>
    <property type="project" value="UniProtKB-SubCell"/>
</dbReference>
<evidence type="ECO:0000256" key="5">
    <source>
        <dbReference type="ARBA" id="ARBA00022741"/>
    </source>
</evidence>
<keyword evidence="1 11" id="KW-0813">Transport</keyword>
<comment type="similarity">
    <text evidence="11">Belongs to the KdpC family.</text>
</comment>
<keyword evidence="4 11" id="KW-0812">Transmembrane</keyword>
<keyword evidence="7 11" id="KW-0630">Potassium</keyword>
<keyword evidence="3 11" id="KW-0633">Potassium transport</keyword>
<gene>
    <name evidence="11" type="primary">kdpC</name>
    <name evidence="12" type="ORF">B9H00_09110</name>
</gene>